<dbReference type="EMBL" id="VCKW01000160">
    <property type="protein sequence ID" value="TMQ92635.1"/>
    <property type="molecule type" value="Genomic_DNA"/>
</dbReference>
<gene>
    <name evidence="1" type="ORF">ETD83_26915</name>
</gene>
<reference evidence="1 2" key="1">
    <citation type="submission" date="2019-05" db="EMBL/GenBank/DDBJ databases">
        <title>Draft genome sequence of Actinomadura sp. 14C53.</title>
        <authorList>
            <person name="Saricaoglu S."/>
            <person name="Isik K."/>
        </authorList>
    </citation>
    <scope>NUCLEOTIDE SEQUENCE [LARGE SCALE GENOMIC DNA]</scope>
    <source>
        <strain evidence="1 2">14C53</strain>
    </source>
</reference>
<dbReference type="Proteomes" id="UP000309174">
    <property type="component" value="Unassembled WGS sequence"/>
</dbReference>
<keyword evidence="2" id="KW-1185">Reference proteome</keyword>
<proteinExistence type="predicted"/>
<evidence type="ECO:0000313" key="2">
    <source>
        <dbReference type="Proteomes" id="UP000309174"/>
    </source>
</evidence>
<organism evidence="1 2">
    <name type="scientific">Actinomadura soli</name>
    <dbReference type="NCBI Taxonomy" id="2508997"/>
    <lineage>
        <taxon>Bacteria</taxon>
        <taxon>Bacillati</taxon>
        <taxon>Actinomycetota</taxon>
        <taxon>Actinomycetes</taxon>
        <taxon>Streptosporangiales</taxon>
        <taxon>Thermomonosporaceae</taxon>
        <taxon>Actinomadura</taxon>
    </lineage>
</organism>
<dbReference type="OrthoDB" id="4366615at2"/>
<sequence length="323" mass="34842">MGSGYWSTDVYSARASYRASTGASAFAYSDGGATAVHPDLDPRGVTVRESRDSDDHPESLAIGVLFDVTGSMGTVPRTLQTKLPDLLGLLLRKGYAEHPHILFGAVGDATCDRAPLQIGQFEADNRMDDDLGKILLEGGGGGQMHESYELAMYFMARHTAIDCFEKRGRRGYLFMIGDELAYPAVKRREIANVIGGEPDEDVPVAEIVRELQRMYDVYFIIPEGAYHAGSRKLKDFWRDLLGQNVLYLDDLDAVCETIALTVGLGEDAIDLDEGLEHLEEAGSDAGASVSRALARLDASRAPVAVSSAPAGLGTPGPSRTTRL</sequence>
<evidence type="ECO:0000313" key="1">
    <source>
        <dbReference type="EMBL" id="TMQ92635.1"/>
    </source>
</evidence>
<name>A0A5C4J676_9ACTN</name>
<accession>A0A5C4J676</accession>
<dbReference type="AlphaFoldDB" id="A0A5C4J676"/>
<protein>
    <recommendedName>
        <fullName evidence="3">VWA domain-containing protein</fullName>
    </recommendedName>
</protein>
<dbReference type="RefSeq" id="WP_138648003.1">
    <property type="nucleotide sequence ID" value="NZ_VCKW01000160.1"/>
</dbReference>
<evidence type="ECO:0008006" key="3">
    <source>
        <dbReference type="Google" id="ProtNLM"/>
    </source>
</evidence>
<comment type="caution">
    <text evidence="1">The sequence shown here is derived from an EMBL/GenBank/DDBJ whole genome shotgun (WGS) entry which is preliminary data.</text>
</comment>